<feature type="transmembrane region" description="Helical" evidence="1">
    <location>
        <begin position="18"/>
        <end position="40"/>
    </location>
</feature>
<protein>
    <recommendedName>
        <fullName evidence="4">Holin</fullName>
    </recommendedName>
</protein>
<keyword evidence="1" id="KW-0812">Transmembrane</keyword>
<sequence length="81" mass="8308">MEPINDTPKVSPKVRTSAYFVSLFVGAIILVGTGVVDAFFPDLSDQVGQVTTAISSAVALVIGGLGVAYRPTSGIGSMPDH</sequence>
<keyword evidence="1" id="KW-1133">Transmembrane helix</keyword>
<reference evidence="2 3" key="1">
    <citation type="submission" date="2017-03" db="EMBL/GenBank/DDBJ databases">
        <authorList>
            <person name="Afonso C.L."/>
            <person name="Miller P.J."/>
            <person name="Scott M.A."/>
            <person name="Spackman E."/>
            <person name="Goraichik I."/>
            <person name="Dimitrov K.M."/>
            <person name="Suarez D.L."/>
            <person name="Swayne D.E."/>
        </authorList>
    </citation>
    <scope>NUCLEOTIDE SEQUENCE [LARGE SCALE GENOMIC DNA]</scope>
    <source>
        <strain evidence="2 3">CNRZ 918</strain>
    </source>
</reference>
<dbReference type="AlphaFoldDB" id="A0A2H1KZQ1"/>
<dbReference type="RefSeq" id="WP_101621155.1">
    <property type="nucleotide sequence ID" value="NZ_FXZD01000020.1"/>
</dbReference>
<gene>
    <name evidence="2" type="ORF">BANT918_03271</name>
</gene>
<feature type="transmembrane region" description="Helical" evidence="1">
    <location>
        <begin position="46"/>
        <end position="69"/>
    </location>
</feature>
<evidence type="ECO:0000313" key="2">
    <source>
        <dbReference type="EMBL" id="SMY05119.1"/>
    </source>
</evidence>
<evidence type="ECO:0008006" key="4">
    <source>
        <dbReference type="Google" id="ProtNLM"/>
    </source>
</evidence>
<name>A0A2H1KZQ1_9MICO</name>
<keyword evidence="1" id="KW-0472">Membrane</keyword>
<organism evidence="2 3">
    <name type="scientific">Brevibacterium antiquum CNRZ 918</name>
    <dbReference type="NCBI Taxonomy" id="1255637"/>
    <lineage>
        <taxon>Bacteria</taxon>
        <taxon>Bacillati</taxon>
        <taxon>Actinomycetota</taxon>
        <taxon>Actinomycetes</taxon>
        <taxon>Micrococcales</taxon>
        <taxon>Brevibacteriaceae</taxon>
        <taxon>Brevibacterium</taxon>
    </lineage>
</organism>
<proteinExistence type="predicted"/>
<evidence type="ECO:0000256" key="1">
    <source>
        <dbReference type="SAM" id="Phobius"/>
    </source>
</evidence>
<evidence type="ECO:0000313" key="3">
    <source>
        <dbReference type="Proteomes" id="UP000234433"/>
    </source>
</evidence>
<accession>A0A2H1KZQ1</accession>
<dbReference type="EMBL" id="FXZD01000020">
    <property type="protein sequence ID" value="SMY05119.1"/>
    <property type="molecule type" value="Genomic_DNA"/>
</dbReference>
<dbReference type="Proteomes" id="UP000234433">
    <property type="component" value="Unassembled WGS sequence"/>
</dbReference>